<gene>
    <name evidence="2" type="primary">ytrH</name>
    <name evidence="2" type="ORF">NCTC503_01928</name>
</gene>
<dbReference type="Proteomes" id="UP000308489">
    <property type="component" value="Chromosome 1"/>
</dbReference>
<dbReference type="Pfam" id="PF14034">
    <property type="entry name" value="Spore_YtrH"/>
    <property type="match status" value="1"/>
</dbReference>
<reference evidence="2 3" key="1">
    <citation type="submission" date="2019-05" db="EMBL/GenBank/DDBJ databases">
        <authorList>
            <consortium name="Pathogen Informatics"/>
        </authorList>
    </citation>
    <scope>NUCLEOTIDE SEQUENCE [LARGE SCALE GENOMIC DNA]</scope>
    <source>
        <strain evidence="2 3">NCTC503</strain>
    </source>
</reference>
<protein>
    <submittedName>
        <fullName evidence="2">Sporulation membrane protein ytrH</fullName>
    </submittedName>
</protein>
<keyword evidence="1" id="KW-0472">Membrane</keyword>
<organism evidence="2 3">
    <name type="scientific">Hathewaya histolytica</name>
    <name type="common">Clostridium histolyticum</name>
    <dbReference type="NCBI Taxonomy" id="1498"/>
    <lineage>
        <taxon>Bacteria</taxon>
        <taxon>Bacillati</taxon>
        <taxon>Bacillota</taxon>
        <taxon>Clostridia</taxon>
        <taxon>Eubacteriales</taxon>
        <taxon>Clostridiaceae</taxon>
        <taxon>Hathewaya</taxon>
    </lineage>
</organism>
<evidence type="ECO:0000313" key="2">
    <source>
        <dbReference type="EMBL" id="VTQ92257.1"/>
    </source>
</evidence>
<dbReference type="KEGG" id="hhw:NCTC503_01928"/>
<keyword evidence="3" id="KW-1185">Reference proteome</keyword>
<feature type="transmembrane region" description="Helical" evidence="1">
    <location>
        <begin position="44"/>
        <end position="67"/>
    </location>
</feature>
<dbReference type="OrthoDB" id="2381692at2"/>
<accession>A0A4V6KDW3</accession>
<keyword evidence="1" id="KW-1133">Transmembrane helix</keyword>
<feature type="transmembrane region" description="Helical" evidence="1">
    <location>
        <begin position="79"/>
        <end position="104"/>
    </location>
</feature>
<dbReference type="RefSeq" id="WP_138210517.1">
    <property type="nucleotide sequence ID" value="NZ_CBCRUQ010000003.1"/>
</dbReference>
<proteinExistence type="predicted"/>
<keyword evidence="1" id="KW-0812">Transmembrane</keyword>
<evidence type="ECO:0000313" key="3">
    <source>
        <dbReference type="Proteomes" id="UP000308489"/>
    </source>
</evidence>
<dbReference type="EMBL" id="LR590481">
    <property type="protein sequence ID" value="VTQ92257.1"/>
    <property type="molecule type" value="Genomic_DNA"/>
</dbReference>
<dbReference type="InterPro" id="IPR025689">
    <property type="entry name" value="Spore_YtrH"/>
</dbReference>
<sequence length="112" mass="12476">MEDFLSNIMLSFFIAMGVILGGGIFTAFAAILSNRPPLKSMMEIAQSIKIWAIATALGGTFSSFQILEEGIFKGDFKALLKQITFIFFSLIGANIGYEVLNIFYRCCNIWKK</sequence>
<feature type="transmembrane region" description="Helical" evidence="1">
    <location>
        <begin position="12"/>
        <end position="32"/>
    </location>
</feature>
<dbReference type="AlphaFoldDB" id="A0A4V6KDW3"/>
<evidence type="ECO:0000256" key="1">
    <source>
        <dbReference type="SAM" id="Phobius"/>
    </source>
</evidence>
<name>A0A4V6KDW3_HATHI</name>